<feature type="region of interest" description="Disordered" evidence="1">
    <location>
        <begin position="92"/>
        <end position="126"/>
    </location>
</feature>
<gene>
    <name evidence="3" type="ORF">EX30DRAFT_342166</name>
</gene>
<accession>A0A4S2MTM6</accession>
<feature type="compositionally biased region" description="Polar residues" evidence="1">
    <location>
        <begin position="100"/>
        <end position="112"/>
    </location>
</feature>
<sequence>MMLLLGMLGYWSCSAGLGAVDEADEADDDEMKLMMMNLTNWEEIRGLYSHPPPSSPSASAVPTLASPLQSFHCISSSFSVDIRPMYSSFTHVTRPHRPSSPLQRNSPPNALSISAERRGSLSQPYRPMLRTEVDGARSAMVIGYG</sequence>
<dbReference type="EMBL" id="ML220129">
    <property type="protein sequence ID" value="TGZ79826.1"/>
    <property type="molecule type" value="Genomic_DNA"/>
</dbReference>
<proteinExistence type="predicted"/>
<name>A0A4S2MTM6_9PEZI</name>
<evidence type="ECO:0000313" key="3">
    <source>
        <dbReference type="EMBL" id="TGZ79826.1"/>
    </source>
</evidence>
<feature type="chain" id="PRO_5020412320" evidence="2">
    <location>
        <begin position="17"/>
        <end position="145"/>
    </location>
</feature>
<dbReference type="AlphaFoldDB" id="A0A4S2MTM6"/>
<protein>
    <submittedName>
        <fullName evidence="3">Uncharacterized protein</fullName>
    </submittedName>
</protein>
<keyword evidence="2" id="KW-0732">Signal</keyword>
<organism evidence="3 4">
    <name type="scientific">Ascodesmis nigricans</name>
    <dbReference type="NCBI Taxonomy" id="341454"/>
    <lineage>
        <taxon>Eukaryota</taxon>
        <taxon>Fungi</taxon>
        <taxon>Dikarya</taxon>
        <taxon>Ascomycota</taxon>
        <taxon>Pezizomycotina</taxon>
        <taxon>Pezizomycetes</taxon>
        <taxon>Pezizales</taxon>
        <taxon>Ascodesmidaceae</taxon>
        <taxon>Ascodesmis</taxon>
    </lineage>
</organism>
<evidence type="ECO:0000313" key="4">
    <source>
        <dbReference type="Proteomes" id="UP000298138"/>
    </source>
</evidence>
<feature type="signal peptide" evidence="2">
    <location>
        <begin position="1"/>
        <end position="16"/>
    </location>
</feature>
<reference evidence="3 4" key="1">
    <citation type="submission" date="2019-04" db="EMBL/GenBank/DDBJ databases">
        <title>Comparative genomics and transcriptomics to analyze fruiting body development in filamentous ascomycetes.</title>
        <authorList>
            <consortium name="DOE Joint Genome Institute"/>
            <person name="Lutkenhaus R."/>
            <person name="Traeger S."/>
            <person name="Breuer J."/>
            <person name="Kuo A."/>
            <person name="Lipzen A."/>
            <person name="Pangilinan J."/>
            <person name="Dilworth D."/>
            <person name="Sandor L."/>
            <person name="Poggeler S."/>
            <person name="Barry K."/>
            <person name="Grigoriev I.V."/>
            <person name="Nowrousian M."/>
        </authorList>
    </citation>
    <scope>NUCLEOTIDE SEQUENCE [LARGE SCALE GENOMIC DNA]</scope>
    <source>
        <strain evidence="3 4">CBS 389.68</strain>
    </source>
</reference>
<dbReference type="InParanoid" id="A0A4S2MTM6"/>
<evidence type="ECO:0000256" key="1">
    <source>
        <dbReference type="SAM" id="MobiDB-lite"/>
    </source>
</evidence>
<dbReference type="Proteomes" id="UP000298138">
    <property type="component" value="Unassembled WGS sequence"/>
</dbReference>
<keyword evidence="4" id="KW-1185">Reference proteome</keyword>
<evidence type="ECO:0000256" key="2">
    <source>
        <dbReference type="SAM" id="SignalP"/>
    </source>
</evidence>